<evidence type="ECO:0000259" key="4">
    <source>
        <dbReference type="Pfam" id="PF01464"/>
    </source>
</evidence>
<feature type="signal peptide" evidence="3">
    <location>
        <begin position="1"/>
        <end position="21"/>
    </location>
</feature>
<feature type="chain" id="PRO_5031503387" evidence="3">
    <location>
        <begin position="22"/>
        <end position="688"/>
    </location>
</feature>
<name>A0A7Z2W1M1_9BURK</name>
<dbReference type="CDD" id="cd13401">
    <property type="entry name" value="Slt70-like"/>
    <property type="match status" value="1"/>
</dbReference>
<dbReference type="GO" id="GO:0004553">
    <property type="term" value="F:hydrolase activity, hydrolyzing O-glycosyl compounds"/>
    <property type="evidence" value="ECO:0007669"/>
    <property type="project" value="InterPro"/>
</dbReference>
<dbReference type="KEGG" id="mfy:HH212_06855"/>
<evidence type="ECO:0000256" key="3">
    <source>
        <dbReference type="SAM" id="SignalP"/>
    </source>
</evidence>
<reference evidence="6 7" key="1">
    <citation type="submission" date="2020-04" db="EMBL/GenBank/DDBJ databases">
        <title>Genome sequencing of novel species.</title>
        <authorList>
            <person name="Heo J."/>
            <person name="Kim S.-J."/>
            <person name="Kim J.-S."/>
            <person name="Hong S.-B."/>
            <person name="Kwon S.-W."/>
        </authorList>
    </citation>
    <scope>NUCLEOTIDE SEQUENCE [LARGE SCALE GENOMIC DNA]</scope>
    <source>
        <strain evidence="6 7">GN2-R2</strain>
    </source>
</reference>
<dbReference type="SUPFAM" id="SSF53955">
    <property type="entry name" value="Lysozyme-like"/>
    <property type="match status" value="1"/>
</dbReference>
<dbReference type="InterPro" id="IPR037061">
    <property type="entry name" value="Lytic_TGlycoase_superhlx_L_sf"/>
</dbReference>
<gene>
    <name evidence="6" type="ORF">HH212_06855</name>
</gene>
<comment type="similarity">
    <text evidence="1">Belongs to the transglycosylase Slt family.</text>
</comment>
<protein>
    <submittedName>
        <fullName evidence="6">Lytic transglycosylase domain-containing protein</fullName>
    </submittedName>
</protein>
<proteinExistence type="inferred from homology"/>
<evidence type="ECO:0000259" key="5">
    <source>
        <dbReference type="Pfam" id="PF14718"/>
    </source>
</evidence>
<dbReference type="InterPro" id="IPR023346">
    <property type="entry name" value="Lysozyme-like_dom_sf"/>
</dbReference>
<dbReference type="Proteomes" id="UP000502415">
    <property type="component" value="Chromosome"/>
</dbReference>
<dbReference type="PANTHER" id="PTHR37423">
    <property type="entry name" value="SOLUBLE LYTIC MUREIN TRANSGLYCOSYLASE-RELATED"/>
    <property type="match status" value="1"/>
</dbReference>
<dbReference type="SUPFAM" id="SSF48435">
    <property type="entry name" value="Bacterial muramidases"/>
    <property type="match status" value="1"/>
</dbReference>
<dbReference type="Gene3D" id="1.10.1240.20">
    <property type="entry name" value="Lytic transglycosylase, superhelical linker domain"/>
    <property type="match status" value="1"/>
</dbReference>
<dbReference type="EMBL" id="CP051685">
    <property type="protein sequence ID" value="QJE03229.1"/>
    <property type="molecule type" value="Genomic_DNA"/>
</dbReference>
<sequence length="688" mass="74586">MAASLLAIGAAPGVAAQPASAVVPAAAAPAAATPAAAAVPVNAATAGVPAAVAAAPVTASGVAVLAATPSDILREQDDLFAQLREAARQNDASRAIALADRLPNYAIASYVDYYRLKPRLGDATNEEVLAFLKRYQGSAIADRLRNDWLLELGRKRDWFNFDRELPQFVLNDDYQVKCYALLSRASRGQNVAAEARVLLDNPPQYGEACNALVGQLVQSGQFNNADTLAQLRLAGEMHATGPAKRSALLLGASDTRAAQAVDVPAVAMARGLGDSRAEHEIYLVAIGRMARTSMKLATVALNKNLSKLSAEEQAIGWSNVALAASLTLAPDAWDYWQRAAGAPLSPFQAEWKTRIALRRGDWKTVRATIDAMRPAQREAPAWLYWMGRALQAEGRQEDAQALFRRIASQNSFYGQLAMEELGMQISIPASAAAPNPAELAGAAADPGFKRALKFFSMRMRFEGTREWNWALRDLSERQLLAAAEYARQNDILDRMVNTSERTRTEFDYTQRFPAPHNDILHPTAQSLGLDRAWVYGLIRQESRFITDARSGVGASGLMQVMPSTGKWVAEKIGLVDYGHGMLNDIRTNILLGTNYLNMVLNNAEGSQVLATAAYNAGPGRSRTWRGLLNAPMEGAVFVETIPFEETRNYVRNVMSNATNYAALFDKRPQSLKARLGTITPRASATGLP</sequence>
<dbReference type="InterPro" id="IPR012289">
    <property type="entry name" value="Lytic_TGlycosylase_superhlx_L"/>
</dbReference>
<evidence type="ECO:0000313" key="7">
    <source>
        <dbReference type="Proteomes" id="UP000502415"/>
    </source>
</evidence>
<dbReference type="PANTHER" id="PTHR37423:SF5">
    <property type="entry name" value="SOLUBLE LYTIC MUREIN TRANSGLYCOSYLASE"/>
    <property type="match status" value="1"/>
</dbReference>
<evidence type="ECO:0000313" key="6">
    <source>
        <dbReference type="EMBL" id="QJE03229.1"/>
    </source>
</evidence>
<keyword evidence="2 3" id="KW-0732">Signal</keyword>
<dbReference type="Pfam" id="PF01464">
    <property type="entry name" value="SLT"/>
    <property type="match status" value="1"/>
</dbReference>
<dbReference type="InterPro" id="IPR008939">
    <property type="entry name" value="Lytic_TGlycosylase_superhlx_U"/>
</dbReference>
<evidence type="ECO:0000256" key="1">
    <source>
        <dbReference type="ARBA" id="ARBA00007734"/>
    </source>
</evidence>
<accession>A0A7Z2W1M1</accession>
<dbReference type="InterPro" id="IPR008258">
    <property type="entry name" value="Transglycosylase_SLT_dom_1"/>
</dbReference>
<dbReference type="Gene3D" id="1.10.530.10">
    <property type="match status" value="1"/>
</dbReference>
<dbReference type="AlphaFoldDB" id="A0A7Z2W1M1"/>
<keyword evidence="7" id="KW-1185">Reference proteome</keyword>
<dbReference type="Gene3D" id="1.25.20.10">
    <property type="entry name" value="Bacterial muramidases"/>
    <property type="match status" value="1"/>
</dbReference>
<organism evidence="6 7">
    <name type="scientific">Massilia forsythiae</name>
    <dbReference type="NCBI Taxonomy" id="2728020"/>
    <lineage>
        <taxon>Bacteria</taxon>
        <taxon>Pseudomonadati</taxon>
        <taxon>Pseudomonadota</taxon>
        <taxon>Betaproteobacteria</taxon>
        <taxon>Burkholderiales</taxon>
        <taxon>Oxalobacteraceae</taxon>
        <taxon>Telluria group</taxon>
        <taxon>Massilia</taxon>
    </lineage>
</organism>
<evidence type="ECO:0000256" key="2">
    <source>
        <dbReference type="ARBA" id="ARBA00022729"/>
    </source>
</evidence>
<dbReference type="GO" id="GO:0042597">
    <property type="term" value="C:periplasmic space"/>
    <property type="evidence" value="ECO:0007669"/>
    <property type="project" value="InterPro"/>
</dbReference>
<dbReference type="Pfam" id="PF14718">
    <property type="entry name" value="SLT_L"/>
    <property type="match status" value="1"/>
</dbReference>
<feature type="domain" description="Transglycosylase SLT" evidence="4">
    <location>
        <begin position="525"/>
        <end position="626"/>
    </location>
</feature>
<feature type="domain" description="Lytic transglycosylase superhelical linker" evidence="5">
    <location>
        <begin position="443"/>
        <end position="501"/>
    </location>
</feature>